<comment type="caution">
    <text evidence="2">The sequence shown here is derived from an EMBL/GenBank/DDBJ whole genome shotgun (WGS) entry which is preliminary data.</text>
</comment>
<protein>
    <submittedName>
        <fullName evidence="2">Uncharacterized protein</fullName>
    </submittedName>
</protein>
<dbReference type="EMBL" id="JBFDAA010000015">
    <property type="protein sequence ID" value="KAL1117795.1"/>
    <property type="molecule type" value="Genomic_DNA"/>
</dbReference>
<organism evidence="2 3">
    <name type="scientific">Ranatra chinensis</name>
    <dbReference type="NCBI Taxonomy" id="642074"/>
    <lineage>
        <taxon>Eukaryota</taxon>
        <taxon>Metazoa</taxon>
        <taxon>Ecdysozoa</taxon>
        <taxon>Arthropoda</taxon>
        <taxon>Hexapoda</taxon>
        <taxon>Insecta</taxon>
        <taxon>Pterygota</taxon>
        <taxon>Neoptera</taxon>
        <taxon>Paraneoptera</taxon>
        <taxon>Hemiptera</taxon>
        <taxon>Heteroptera</taxon>
        <taxon>Panheteroptera</taxon>
        <taxon>Nepomorpha</taxon>
        <taxon>Nepidae</taxon>
        <taxon>Ranatrinae</taxon>
        <taxon>Ranatra</taxon>
    </lineage>
</organism>
<feature type="compositionally biased region" description="Low complexity" evidence="1">
    <location>
        <begin position="55"/>
        <end position="69"/>
    </location>
</feature>
<gene>
    <name evidence="2" type="ORF">AAG570_004110</name>
</gene>
<name>A0ABD0Y455_9HEMI</name>
<accession>A0ABD0Y455</accession>
<proteinExistence type="predicted"/>
<evidence type="ECO:0000256" key="1">
    <source>
        <dbReference type="SAM" id="MobiDB-lite"/>
    </source>
</evidence>
<feature type="compositionally biased region" description="Acidic residues" evidence="1">
    <location>
        <begin position="184"/>
        <end position="201"/>
    </location>
</feature>
<reference evidence="2 3" key="1">
    <citation type="submission" date="2024-07" db="EMBL/GenBank/DDBJ databases">
        <title>Chromosome-level genome assembly of the water stick insect Ranatra chinensis (Heteroptera: Nepidae).</title>
        <authorList>
            <person name="Liu X."/>
        </authorList>
    </citation>
    <scope>NUCLEOTIDE SEQUENCE [LARGE SCALE GENOMIC DNA]</scope>
    <source>
        <strain evidence="2">Cailab_2021Rc</strain>
        <tissue evidence="2">Muscle</tissue>
    </source>
</reference>
<feature type="region of interest" description="Disordered" evidence="1">
    <location>
        <begin position="48"/>
        <end position="69"/>
    </location>
</feature>
<dbReference type="AlphaFoldDB" id="A0ABD0Y455"/>
<feature type="compositionally biased region" description="Polar residues" evidence="1">
    <location>
        <begin position="149"/>
        <end position="158"/>
    </location>
</feature>
<sequence length="296" mass="33918">MFNTIYPSSHVVVQYHQIHHQAQVDRRMTGRHQQGMVERPLQLFNFEVAPPPPQQQQQGGRRRVPPGYRQHQHNTPIPVMPSPHPHHHFRPVMNGRMQDFSNPRFFNGKHNMGRLYHGISAPCLSTASLGSGAVTGDESSDSGLSSRSPTPNRLQQSAAEEPSEKPKDSGKTEEDNPVPTQDNDREEDEDEGKGEEEDDNTENNLKNGRLRQHQYQHRQQYNNYQQYRRNDQHHQHHQGGGGHYYAKRRMAPSGVPLANNQLPPGGRYPNHNNHHHNNFRGRRISVPAPYSVRCVL</sequence>
<evidence type="ECO:0000313" key="3">
    <source>
        <dbReference type="Proteomes" id="UP001558652"/>
    </source>
</evidence>
<evidence type="ECO:0000313" key="2">
    <source>
        <dbReference type="EMBL" id="KAL1117795.1"/>
    </source>
</evidence>
<feature type="compositionally biased region" description="Basic and acidic residues" evidence="1">
    <location>
        <begin position="162"/>
        <end position="174"/>
    </location>
</feature>
<feature type="region of interest" description="Disordered" evidence="1">
    <location>
        <begin position="131"/>
        <end position="212"/>
    </location>
</feature>
<keyword evidence="3" id="KW-1185">Reference proteome</keyword>
<dbReference type="Proteomes" id="UP001558652">
    <property type="component" value="Unassembled WGS sequence"/>
</dbReference>